<dbReference type="InterPro" id="IPR036390">
    <property type="entry name" value="WH_DNA-bd_sf"/>
</dbReference>
<dbReference type="AlphaFoldDB" id="A0A5C4JW27"/>
<evidence type="ECO:0000313" key="2">
    <source>
        <dbReference type="EMBL" id="TNB49361.1"/>
    </source>
</evidence>
<name>A0A5C4JW27_9HYPH</name>
<protein>
    <submittedName>
        <fullName evidence="2">Homoprotocatechuate degradation operon regulator HpaR</fullName>
    </submittedName>
</protein>
<dbReference type="EMBL" id="VCLB01000002">
    <property type="protein sequence ID" value="TNB49361.1"/>
    <property type="molecule type" value="Genomic_DNA"/>
</dbReference>
<dbReference type="OrthoDB" id="7063965at2"/>
<comment type="caution">
    <text evidence="2">The sequence shown here is derived from an EMBL/GenBank/DDBJ whole genome shotgun (WGS) entry which is preliminary data.</text>
</comment>
<dbReference type="GO" id="GO:0003677">
    <property type="term" value="F:DNA binding"/>
    <property type="evidence" value="ECO:0007669"/>
    <property type="project" value="InterPro"/>
</dbReference>
<dbReference type="SMART" id="SM00347">
    <property type="entry name" value="HTH_MARR"/>
    <property type="match status" value="1"/>
</dbReference>
<reference evidence="2 3" key="2">
    <citation type="submission" date="2019-06" db="EMBL/GenBank/DDBJ databases">
        <title>Martelella lutilitoris sp. nov., isolated from a tidal mudflat.</title>
        <authorList>
            <person name="Kim Y.-J."/>
        </authorList>
    </citation>
    <scope>NUCLEOTIDE SEQUENCE [LARGE SCALE GENOMIC DNA]</scope>
    <source>
        <strain evidence="2 3">GH2-6</strain>
    </source>
</reference>
<proteinExistence type="predicted"/>
<dbReference type="GO" id="GO:0003700">
    <property type="term" value="F:DNA-binding transcription factor activity"/>
    <property type="evidence" value="ECO:0007669"/>
    <property type="project" value="InterPro"/>
</dbReference>
<dbReference type="InterPro" id="IPR012712">
    <property type="entry name" value="HpaR/FarR"/>
</dbReference>
<dbReference type="GO" id="GO:0045892">
    <property type="term" value="P:negative regulation of DNA-templated transcription"/>
    <property type="evidence" value="ECO:0007669"/>
    <property type="project" value="InterPro"/>
</dbReference>
<evidence type="ECO:0000313" key="3">
    <source>
        <dbReference type="Proteomes" id="UP000307874"/>
    </source>
</evidence>
<dbReference type="InterPro" id="IPR039422">
    <property type="entry name" value="MarR/SlyA-like"/>
</dbReference>
<keyword evidence="3" id="KW-1185">Reference proteome</keyword>
<dbReference type="Proteomes" id="UP000307874">
    <property type="component" value="Unassembled WGS sequence"/>
</dbReference>
<dbReference type="InterPro" id="IPR000835">
    <property type="entry name" value="HTH_MarR-typ"/>
</dbReference>
<evidence type="ECO:0000259" key="1">
    <source>
        <dbReference type="PROSITE" id="PS50995"/>
    </source>
</evidence>
<dbReference type="Gene3D" id="1.10.10.10">
    <property type="entry name" value="Winged helix-like DNA-binding domain superfamily/Winged helix DNA-binding domain"/>
    <property type="match status" value="1"/>
</dbReference>
<dbReference type="SUPFAM" id="SSF46785">
    <property type="entry name" value="Winged helix' DNA-binding domain"/>
    <property type="match status" value="1"/>
</dbReference>
<organism evidence="2 3">
    <name type="scientific">Martelella lutilitoris</name>
    <dbReference type="NCBI Taxonomy" id="2583532"/>
    <lineage>
        <taxon>Bacteria</taxon>
        <taxon>Pseudomonadati</taxon>
        <taxon>Pseudomonadota</taxon>
        <taxon>Alphaproteobacteria</taxon>
        <taxon>Hyphomicrobiales</taxon>
        <taxon>Aurantimonadaceae</taxon>
        <taxon>Martelella</taxon>
    </lineage>
</organism>
<reference evidence="2 3" key="1">
    <citation type="submission" date="2019-05" db="EMBL/GenBank/DDBJ databases">
        <authorList>
            <person name="Lee S.D."/>
        </authorList>
    </citation>
    <scope>NUCLEOTIDE SEQUENCE [LARGE SCALE GENOMIC DNA]</scope>
    <source>
        <strain evidence="2 3">GH2-6</strain>
    </source>
</reference>
<dbReference type="PROSITE" id="PS50995">
    <property type="entry name" value="HTH_MARR_2"/>
    <property type="match status" value="1"/>
</dbReference>
<dbReference type="InterPro" id="IPR036388">
    <property type="entry name" value="WH-like_DNA-bd_sf"/>
</dbReference>
<dbReference type="PANTHER" id="PTHR33164:SF13">
    <property type="entry name" value="4-HYDROXYPHENYLACETATE CATABOLISM PROTEIN"/>
    <property type="match status" value="1"/>
</dbReference>
<dbReference type="GO" id="GO:0006950">
    <property type="term" value="P:response to stress"/>
    <property type="evidence" value="ECO:0007669"/>
    <property type="project" value="TreeGrafter"/>
</dbReference>
<feature type="domain" description="HTH marR-type" evidence="1">
    <location>
        <begin position="1"/>
        <end position="118"/>
    </location>
</feature>
<accession>A0A5C4JW27</accession>
<dbReference type="NCBIfam" id="TIGR02337">
    <property type="entry name" value="HpaR"/>
    <property type="match status" value="1"/>
</dbReference>
<dbReference type="Pfam" id="PF01047">
    <property type="entry name" value="MarR"/>
    <property type="match status" value="1"/>
</dbReference>
<gene>
    <name evidence="2" type="primary">hpaR</name>
    <name evidence="2" type="ORF">FF124_03015</name>
</gene>
<dbReference type="PANTHER" id="PTHR33164">
    <property type="entry name" value="TRANSCRIPTIONAL REGULATOR, MARR FAMILY"/>
    <property type="match status" value="1"/>
</dbReference>
<sequence length="134" mass="15116">MELFRPMLRKYDVTEQQWRVIRVLFEAGSLDASKLAGAACVLPPSLTRILKALEARNLILVSKDPADRRHTIVQLSQEGKALIRTASKDSVAIYNEIEALLGRDRIQALLNELEFVLDTLSERAKRTDETDEAP</sequence>